<evidence type="ECO:0000313" key="3">
    <source>
        <dbReference type="EMBL" id="QUF02378.1"/>
    </source>
</evidence>
<organism evidence="3 4">
    <name type="scientific">Actinosynnema pretiosum subsp. pretiosum</name>
    <dbReference type="NCBI Taxonomy" id="103721"/>
    <lineage>
        <taxon>Bacteria</taxon>
        <taxon>Bacillati</taxon>
        <taxon>Actinomycetota</taxon>
        <taxon>Actinomycetes</taxon>
        <taxon>Pseudonocardiales</taxon>
        <taxon>Pseudonocardiaceae</taxon>
        <taxon>Actinosynnema</taxon>
    </lineage>
</organism>
<feature type="domain" description="AMIN-like" evidence="2">
    <location>
        <begin position="53"/>
        <end position="173"/>
    </location>
</feature>
<keyword evidence="1" id="KW-0732">Signal</keyword>
<protein>
    <recommendedName>
        <fullName evidence="2">AMIN-like domain-containing protein</fullName>
    </recommendedName>
</protein>
<dbReference type="InterPro" id="IPR056303">
    <property type="entry name" value="AMIN-like"/>
</dbReference>
<feature type="chain" id="PRO_5041302860" description="AMIN-like domain-containing protein" evidence="1">
    <location>
        <begin position="24"/>
        <end position="174"/>
    </location>
</feature>
<reference evidence="3" key="1">
    <citation type="submission" date="2021-04" db="EMBL/GenBank/DDBJ databases">
        <title>Genomic sequence of Actinosynnema pretiosum subsp. pretiosum ATCC 31280 (C-14919).</title>
        <authorList>
            <person name="Bai L."/>
            <person name="Wang X."/>
            <person name="Xiao Y."/>
        </authorList>
    </citation>
    <scope>NUCLEOTIDE SEQUENCE</scope>
    <source>
        <strain evidence="3">ATCC 31280</strain>
    </source>
</reference>
<evidence type="ECO:0000313" key="4">
    <source>
        <dbReference type="Proteomes" id="UP000677152"/>
    </source>
</evidence>
<gene>
    <name evidence="3" type="ORF">KCV87_23225</name>
</gene>
<name>A0AA45L3E0_9PSEU</name>
<evidence type="ECO:0000259" key="2">
    <source>
        <dbReference type="Pfam" id="PF24837"/>
    </source>
</evidence>
<dbReference type="AlphaFoldDB" id="A0AA45L3E0"/>
<sequence length="174" mass="18103">MLRRVAVLFAALAGVALAPVAVAGASPADADVACDTNWGTGDRDLWGGAAEGALTGVRAGRHECFDRLVLDLGAADAAGFHVGYRDELGHIAKDQVLPLRGDGTLVVLVDVPGQGYQPVNPVEVVDVTGYRTFQQVRWAGSFEGQVKLGIGTPTELPFRVTSGDGKLVVDVAHS</sequence>
<dbReference type="Proteomes" id="UP000677152">
    <property type="component" value="Chromosome"/>
</dbReference>
<dbReference type="Pfam" id="PF24837">
    <property type="entry name" value="AMIN-like"/>
    <property type="match status" value="1"/>
</dbReference>
<proteinExistence type="predicted"/>
<dbReference type="EMBL" id="CP073249">
    <property type="protein sequence ID" value="QUF02378.1"/>
    <property type="molecule type" value="Genomic_DNA"/>
</dbReference>
<evidence type="ECO:0000256" key="1">
    <source>
        <dbReference type="SAM" id="SignalP"/>
    </source>
</evidence>
<feature type="signal peptide" evidence="1">
    <location>
        <begin position="1"/>
        <end position="23"/>
    </location>
</feature>
<accession>A0AA45L3E0</accession>